<feature type="compositionally biased region" description="Basic and acidic residues" evidence="1">
    <location>
        <begin position="127"/>
        <end position="140"/>
    </location>
</feature>
<comment type="caution">
    <text evidence="2">The sequence shown here is derived from an EMBL/GenBank/DDBJ whole genome shotgun (WGS) entry which is preliminary data.</text>
</comment>
<dbReference type="PANTHER" id="PTHR34684:SF1">
    <property type="entry name" value="OS08G0192200 PROTEIN"/>
    <property type="match status" value="1"/>
</dbReference>
<evidence type="ECO:0000313" key="2">
    <source>
        <dbReference type="EMBL" id="KAK1288801.1"/>
    </source>
</evidence>
<dbReference type="PANTHER" id="PTHR34684">
    <property type="entry name" value="OS08G0192200 PROTEIN"/>
    <property type="match status" value="1"/>
</dbReference>
<dbReference type="EMBL" id="JAUJYO010000019">
    <property type="protein sequence ID" value="KAK1288801.1"/>
    <property type="molecule type" value="Genomic_DNA"/>
</dbReference>
<sequence length="315" mass="36253">MDLETENRLASLLMDEARRLRLQADREGVHVYLRQPNVRGRPNSRFLTATVLGVQQANRTAEVNEMWRIRQKEHELEKKMGGRSSSGMAHASQRHHIDSSRASSRSRHREDRDALSPSSKHRNHVRHSSEDDGFRDEESIGRSGGGSVHRSQRHLNDSSRASSSSRHMETDRDALSASSKHDNQVTHLSEDDGFNDDAIEEFLHSRVKRGRGAIGSRMDEPGPYLSSLPTEDLHMRVMEEWKQRVLGPEKPPHLRSCETFDIGDLKKKKKKIAKNSDDEDSSKKHHRHSGKSHRAKEKDMCRKKRKEKSRHRHES</sequence>
<keyword evidence="3" id="KW-1185">Reference proteome</keyword>
<feature type="compositionally biased region" description="Basic residues" evidence="1">
    <location>
        <begin position="283"/>
        <end position="315"/>
    </location>
</feature>
<name>A0AAV9CIH6_ACOCL</name>
<evidence type="ECO:0000256" key="1">
    <source>
        <dbReference type="SAM" id="MobiDB-lite"/>
    </source>
</evidence>
<feature type="region of interest" description="Disordered" evidence="1">
    <location>
        <begin position="247"/>
        <end position="315"/>
    </location>
</feature>
<protein>
    <submittedName>
        <fullName evidence="2">Uncharacterized protein</fullName>
    </submittedName>
</protein>
<gene>
    <name evidence="2" type="ORF">QJS10_CPB19g01674</name>
</gene>
<feature type="compositionally biased region" description="Basic and acidic residues" evidence="1">
    <location>
        <begin position="166"/>
        <end position="190"/>
    </location>
</feature>
<dbReference type="AlphaFoldDB" id="A0AAV9CIH6"/>
<organism evidence="2 3">
    <name type="scientific">Acorus calamus</name>
    <name type="common">Sweet flag</name>
    <dbReference type="NCBI Taxonomy" id="4465"/>
    <lineage>
        <taxon>Eukaryota</taxon>
        <taxon>Viridiplantae</taxon>
        <taxon>Streptophyta</taxon>
        <taxon>Embryophyta</taxon>
        <taxon>Tracheophyta</taxon>
        <taxon>Spermatophyta</taxon>
        <taxon>Magnoliopsida</taxon>
        <taxon>Liliopsida</taxon>
        <taxon>Acoraceae</taxon>
        <taxon>Acorus</taxon>
    </lineage>
</organism>
<feature type="region of interest" description="Disordered" evidence="1">
    <location>
        <begin position="76"/>
        <end position="193"/>
    </location>
</feature>
<reference evidence="2" key="1">
    <citation type="journal article" date="2023" name="Nat. Commun.">
        <title>Diploid and tetraploid genomes of Acorus and the evolution of monocots.</title>
        <authorList>
            <person name="Ma L."/>
            <person name="Liu K.W."/>
            <person name="Li Z."/>
            <person name="Hsiao Y.Y."/>
            <person name="Qi Y."/>
            <person name="Fu T."/>
            <person name="Tang G.D."/>
            <person name="Zhang D."/>
            <person name="Sun W.H."/>
            <person name="Liu D.K."/>
            <person name="Li Y."/>
            <person name="Chen G.Z."/>
            <person name="Liu X.D."/>
            <person name="Liao X.Y."/>
            <person name="Jiang Y.T."/>
            <person name="Yu X."/>
            <person name="Hao Y."/>
            <person name="Huang J."/>
            <person name="Zhao X.W."/>
            <person name="Ke S."/>
            <person name="Chen Y.Y."/>
            <person name="Wu W.L."/>
            <person name="Hsu J.L."/>
            <person name="Lin Y.F."/>
            <person name="Huang M.D."/>
            <person name="Li C.Y."/>
            <person name="Huang L."/>
            <person name="Wang Z.W."/>
            <person name="Zhao X."/>
            <person name="Zhong W.Y."/>
            <person name="Peng D.H."/>
            <person name="Ahmad S."/>
            <person name="Lan S."/>
            <person name="Zhang J.S."/>
            <person name="Tsai W.C."/>
            <person name="Van de Peer Y."/>
            <person name="Liu Z.J."/>
        </authorList>
    </citation>
    <scope>NUCLEOTIDE SEQUENCE</scope>
    <source>
        <strain evidence="2">CP</strain>
    </source>
</reference>
<dbReference type="Proteomes" id="UP001180020">
    <property type="component" value="Unassembled WGS sequence"/>
</dbReference>
<accession>A0AAV9CIH6</accession>
<reference evidence="2" key="2">
    <citation type="submission" date="2023-06" db="EMBL/GenBank/DDBJ databases">
        <authorList>
            <person name="Ma L."/>
            <person name="Liu K.-W."/>
            <person name="Li Z."/>
            <person name="Hsiao Y.-Y."/>
            <person name="Qi Y."/>
            <person name="Fu T."/>
            <person name="Tang G."/>
            <person name="Zhang D."/>
            <person name="Sun W.-H."/>
            <person name="Liu D.-K."/>
            <person name="Li Y."/>
            <person name="Chen G.-Z."/>
            <person name="Liu X.-D."/>
            <person name="Liao X.-Y."/>
            <person name="Jiang Y.-T."/>
            <person name="Yu X."/>
            <person name="Hao Y."/>
            <person name="Huang J."/>
            <person name="Zhao X.-W."/>
            <person name="Ke S."/>
            <person name="Chen Y.-Y."/>
            <person name="Wu W.-L."/>
            <person name="Hsu J.-L."/>
            <person name="Lin Y.-F."/>
            <person name="Huang M.-D."/>
            <person name="Li C.-Y."/>
            <person name="Huang L."/>
            <person name="Wang Z.-W."/>
            <person name="Zhao X."/>
            <person name="Zhong W.-Y."/>
            <person name="Peng D.-H."/>
            <person name="Ahmad S."/>
            <person name="Lan S."/>
            <person name="Zhang J.-S."/>
            <person name="Tsai W.-C."/>
            <person name="Van De Peer Y."/>
            <person name="Liu Z.-J."/>
        </authorList>
    </citation>
    <scope>NUCLEOTIDE SEQUENCE</scope>
    <source>
        <strain evidence="2">CP</strain>
        <tissue evidence="2">Leaves</tissue>
    </source>
</reference>
<evidence type="ECO:0000313" key="3">
    <source>
        <dbReference type="Proteomes" id="UP001180020"/>
    </source>
</evidence>
<proteinExistence type="predicted"/>